<dbReference type="Proteomes" id="UP000694388">
    <property type="component" value="Unplaced"/>
</dbReference>
<evidence type="ECO:0000259" key="1">
    <source>
        <dbReference type="PROSITE" id="PS51393"/>
    </source>
</evidence>
<feature type="domain" description="Lipoxygenase" evidence="1">
    <location>
        <begin position="1"/>
        <end position="102"/>
    </location>
</feature>
<dbReference type="AlphaFoldDB" id="A0A8C4N870"/>
<evidence type="ECO:0000313" key="2">
    <source>
        <dbReference type="Ensembl" id="ENSEBUP00000002278.1"/>
    </source>
</evidence>
<name>A0A8C4N870_EPTBU</name>
<evidence type="ECO:0000313" key="3">
    <source>
        <dbReference type="Proteomes" id="UP000694388"/>
    </source>
</evidence>
<dbReference type="GeneTree" id="ENSGT00940000156111"/>
<accession>A0A8C4N870</accession>
<dbReference type="Ensembl" id="ENSEBUT00000002629.1">
    <property type="protein sequence ID" value="ENSEBUP00000002278.1"/>
    <property type="gene ID" value="ENSEBUG00000001771.1"/>
</dbReference>
<organism evidence="2 3">
    <name type="scientific">Eptatretus burgeri</name>
    <name type="common">Inshore hagfish</name>
    <dbReference type="NCBI Taxonomy" id="7764"/>
    <lineage>
        <taxon>Eukaryota</taxon>
        <taxon>Metazoa</taxon>
        <taxon>Chordata</taxon>
        <taxon>Craniata</taxon>
        <taxon>Vertebrata</taxon>
        <taxon>Cyclostomata</taxon>
        <taxon>Myxini</taxon>
        <taxon>Myxiniformes</taxon>
        <taxon>Myxinidae</taxon>
        <taxon>Eptatretinae</taxon>
        <taxon>Eptatretus</taxon>
    </lineage>
</organism>
<keyword evidence="3" id="KW-1185">Reference proteome</keyword>
<dbReference type="InterPro" id="IPR036226">
    <property type="entry name" value="LipOase_C_sf"/>
</dbReference>
<reference evidence="2" key="1">
    <citation type="submission" date="2025-08" db="UniProtKB">
        <authorList>
            <consortium name="Ensembl"/>
        </authorList>
    </citation>
    <scope>IDENTIFICATION</scope>
</reference>
<dbReference type="OMA" id="KRECTEQ"/>
<sequence length="102" mass="11660">MRRPPPDKKGSERELLLDTLADRGRSAWHLGAVWALSQFEDDEVFLGNFPDQLFVDQHTLAAQDRFRQELHALSSSIAARNRGKRLIYNYLSPDRIPNSVAV</sequence>
<protein>
    <recommendedName>
        <fullName evidence="1">Lipoxygenase domain-containing protein</fullName>
    </recommendedName>
</protein>
<dbReference type="PROSITE" id="PS51393">
    <property type="entry name" value="LIPOXYGENASE_3"/>
    <property type="match status" value="1"/>
</dbReference>
<dbReference type="SUPFAM" id="SSF48484">
    <property type="entry name" value="Lipoxigenase"/>
    <property type="match status" value="1"/>
</dbReference>
<dbReference type="InterPro" id="IPR013819">
    <property type="entry name" value="LipOase_C"/>
</dbReference>
<dbReference type="GO" id="GO:0046872">
    <property type="term" value="F:metal ion binding"/>
    <property type="evidence" value="ECO:0007669"/>
    <property type="project" value="InterPro"/>
</dbReference>
<dbReference type="GO" id="GO:0016702">
    <property type="term" value="F:oxidoreductase activity, acting on single donors with incorporation of molecular oxygen, incorporation of two atoms of oxygen"/>
    <property type="evidence" value="ECO:0007669"/>
    <property type="project" value="InterPro"/>
</dbReference>
<reference evidence="2" key="2">
    <citation type="submission" date="2025-09" db="UniProtKB">
        <authorList>
            <consortium name="Ensembl"/>
        </authorList>
    </citation>
    <scope>IDENTIFICATION</scope>
</reference>
<dbReference type="Gene3D" id="1.20.245.10">
    <property type="entry name" value="Lipoxygenase-1, Domain 5"/>
    <property type="match status" value="1"/>
</dbReference>
<proteinExistence type="predicted"/>